<protein>
    <submittedName>
        <fullName evidence="1">Uncharacterized protein</fullName>
    </submittedName>
</protein>
<name>A0A1J5QSR4_9ZZZZ</name>
<organism evidence="1">
    <name type="scientific">mine drainage metagenome</name>
    <dbReference type="NCBI Taxonomy" id="410659"/>
    <lineage>
        <taxon>unclassified sequences</taxon>
        <taxon>metagenomes</taxon>
        <taxon>ecological metagenomes</taxon>
    </lineage>
</organism>
<gene>
    <name evidence="1" type="ORF">GALL_377190</name>
</gene>
<sequence>MRGASVRGVKRETRRVGSIQACAAPATVSGSRPCALVPGQQCHWVRLGRSFRFAASPDPANVGPCLCMLRAWLECRNLRGGRAWACCVLPVMIISLSYCGAYTSPLPLSVLEFTGARLAHRFSLWMSGKFGYSFRHVPMARLWAALCSRRRSAAMARSIACVARQLREVLLRPSSLRSRIRPLS</sequence>
<comment type="caution">
    <text evidence="1">The sequence shown here is derived from an EMBL/GenBank/DDBJ whole genome shotgun (WGS) entry which is preliminary data.</text>
</comment>
<accession>A0A1J5QSR4</accession>
<proteinExistence type="predicted"/>
<evidence type="ECO:0000313" key="1">
    <source>
        <dbReference type="EMBL" id="OIQ80523.1"/>
    </source>
</evidence>
<dbReference type="EMBL" id="MLJW01001049">
    <property type="protein sequence ID" value="OIQ80523.1"/>
    <property type="molecule type" value="Genomic_DNA"/>
</dbReference>
<reference evidence="1" key="1">
    <citation type="submission" date="2016-10" db="EMBL/GenBank/DDBJ databases">
        <title>Sequence of Gallionella enrichment culture.</title>
        <authorList>
            <person name="Poehlein A."/>
            <person name="Muehling M."/>
            <person name="Daniel R."/>
        </authorList>
    </citation>
    <scope>NUCLEOTIDE SEQUENCE</scope>
</reference>
<dbReference type="AlphaFoldDB" id="A0A1J5QSR4"/>